<protein>
    <submittedName>
        <fullName evidence="1">DUF6119 family protein</fullName>
    </submittedName>
</protein>
<reference evidence="1 2" key="1">
    <citation type="submission" date="2024-09" db="EMBL/GenBank/DDBJ databases">
        <authorList>
            <person name="Sun Q."/>
            <person name="Mori K."/>
        </authorList>
    </citation>
    <scope>NUCLEOTIDE SEQUENCE [LARGE SCALE GENOMIC DNA]</scope>
    <source>
        <strain evidence="1 2">CECT 8365</strain>
    </source>
</reference>
<sequence length="591" mass="69945">MKFNLKIFLIDKNNFLLKKKSNKEIIEFIKDNHKRGLHAQQTDLNIAKPTLNNFTENKFEFYTYCYNQPKDQKYWKLFLPDELAKNQNFEIVEFSYVLFMVYKSNIYCTVGGSGFNVIQTFMDNNFGIDLYQHFAKPEEDIILKVGTRGVASNIAQKDNTFSYDQRISESLEYSEIPKKIKVVVRKELKKGIFKKYHLDNAKAIMEIGSYFSLKKKIDFEELKSLIKDIHKIRSDKTNYTQLTLFSKIDDPQLLQDLDNGLKEKIADDVILHNSPQQLHKLREGIIEVIHPKNLDKFFESNEFKVRFKKTWSKNDKIVKEKEDLYFECTQHIFKSVENILNRSEIITKIFDLNIIGIVGKKESTFGNFYSHIVCERIHQGKKYFRVDGNWYFLDNKFLERVNQDAISIYSQNELSENLLNKWEDGWDEDTYNISHKKNNYFVLDKLLLKDNIELCDILIYQNDTLYFVHVKNGFTTQMRNLYIQVVLSAKRLNNDLFNNVGSSYFVKTLEKYNKKHNKNIDAQDLYEKILNDQIAIEFVMAYNNYSYIGNKPVDKIQLSESNIAKYSLVQTVREMRGFRRFGIKVMDISKI</sequence>
<dbReference type="EMBL" id="JBHMFE010000011">
    <property type="protein sequence ID" value="MFB9108459.1"/>
    <property type="molecule type" value="Genomic_DNA"/>
</dbReference>
<evidence type="ECO:0000313" key="1">
    <source>
        <dbReference type="EMBL" id="MFB9108459.1"/>
    </source>
</evidence>
<gene>
    <name evidence="1" type="ORF">ACFFVK_07705</name>
</gene>
<name>A0ABV5H9X2_9FLAO</name>
<accession>A0ABV5H9X2</accession>
<evidence type="ECO:0000313" key="2">
    <source>
        <dbReference type="Proteomes" id="UP001589562"/>
    </source>
</evidence>
<proteinExistence type="predicted"/>
<organism evidence="1 2">
    <name type="scientific">Flavobacterium gyeonganense</name>
    <dbReference type="NCBI Taxonomy" id="1310418"/>
    <lineage>
        <taxon>Bacteria</taxon>
        <taxon>Pseudomonadati</taxon>
        <taxon>Bacteroidota</taxon>
        <taxon>Flavobacteriia</taxon>
        <taxon>Flavobacteriales</taxon>
        <taxon>Flavobacteriaceae</taxon>
        <taxon>Flavobacterium</taxon>
    </lineage>
</organism>
<keyword evidence="2" id="KW-1185">Reference proteome</keyword>
<comment type="caution">
    <text evidence="1">The sequence shown here is derived from an EMBL/GenBank/DDBJ whole genome shotgun (WGS) entry which is preliminary data.</text>
</comment>
<dbReference type="Pfam" id="PF19614">
    <property type="entry name" value="DUF6119"/>
    <property type="match status" value="1"/>
</dbReference>
<dbReference type="Proteomes" id="UP001589562">
    <property type="component" value="Unassembled WGS sequence"/>
</dbReference>
<dbReference type="InterPro" id="IPR026487">
    <property type="entry name" value="CHP04141"/>
</dbReference>
<dbReference type="RefSeq" id="WP_278009024.1">
    <property type="nucleotide sequence ID" value="NZ_CP121112.1"/>
</dbReference>
<dbReference type="NCBIfam" id="TIGR04141">
    <property type="entry name" value="TIGR04141 family sporadically distributed protein"/>
    <property type="match status" value="1"/>
</dbReference>